<name>A0A2G6JPB0_NEPCE</name>
<evidence type="ECO:0000259" key="10">
    <source>
        <dbReference type="Pfam" id="PF01618"/>
    </source>
</evidence>
<dbReference type="InterPro" id="IPR050790">
    <property type="entry name" value="ExbB/TolQ_transport"/>
</dbReference>
<dbReference type="Proteomes" id="UP000243469">
    <property type="component" value="Unassembled WGS sequence"/>
</dbReference>
<feature type="transmembrane region" description="Helical" evidence="9">
    <location>
        <begin position="85"/>
        <end position="109"/>
    </location>
</feature>
<dbReference type="EMBL" id="PDSH01000009">
    <property type="protein sequence ID" value="PIE25265.1"/>
    <property type="molecule type" value="Genomic_DNA"/>
</dbReference>
<feature type="transmembrane region" description="Helical" evidence="9">
    <location>
        <begin position="129"/>
        <end position="149"/>
    </location>
</feature>
<evidence type="ECO:0000256" key="6">
    <source>
        <dbReference type="ARBA" id="ARBA00022989"/>
    </source>
</evidence>
<keyword evidence="7 9" id="KW-0472">Membrane</keyword>
<evidence type="ECO:0000256" key="7">
    <source>
        <dbReference type="ARBA" id="ARBA00023136"/>
    </source>
</evidence>
<organism evidence="11 12">
    <name type="scientific">Neptuniibacter caesariensis</name>
    <dbReference type="NCBI Taxonomy" id="207954"/>
    <lineage>
        <taxon>Bacteria</taxon>
        <taxon>Pseudomonadati</taxon>
        <taxon>Pseudomonadota</taxon>
        <taxon>Gammaproteobacteria</taxon>
        <taxon>Oceanospirillales</taxon>
        <taxon>Oceanospirillaceae</taxon>
        <taxon>Neptuniibacter</taxon>
    </lineage>
</organism>
<dbReference type="PANTHER" id="PTHR30625">
    <property type="entry name" value="PROTEIN TOLQ"/>
    <property type="match status" value="1"/>
</dbReference>
<evidence type="ECO:0000313" key="12">
    <source>
        <dbReference type="Proteomes" id="UP000243469"/>
    </source>
</evidence>
<comment type="subcellular location">
    <subcellularLocation>
        <location evidence="1">Cell membrane</location>
        <topology evidence="1">Multi-pass membrane protein</topology>
    </subcellularLocation>
    <subcellularLocation>
        <location evidence="8">Membrane</location>
        <topology evidence="8">Multi-pass membrane protein</topology>
    </subcellularLocation>
</comment>
<sequence>MNILTLAQQQLGPLSLPLLTCSVVALLILLERTAILCYYTLRRSLRDKGLGILDKHREYPRATRDEIAAIWLHNKQRKLGHGIRMLQIIALIAPLLGLLGTVIGLIQVFDALGGHHGPIEPAMLAEGLGIAMKTTAMGLIIAVPAVIGAHGFQLWVDKLVALTEQAINMHNLHIDGVCTEELT</sequence>
<gene>
    <name evidence="11" type="ORF">CSA60_00980</name>
</gene>
<keyword evidence="6 9" id="KW-1133">Transmembrane helix</keyword>
<evidence type="ECO:0000256" key="8">
    <source>
        <dbReference type="RuleBase" id="RU004057"/>
    </source>
</evidence>
<evidence type="ECO:0000256" key="3">
    <source>
        <dbReference type="ARBA" id="ARBA00022475"/>
    </source>
</evidence>
<keyword evidence="2 8" id="KW-0813">Transport</keyword>
<evidence type="ECO:0000256" key="5">
    <source>
        <dbReference type="ARBA" id="ARBA00022927"/>
    </source>
</evidence>
<comment type="caution">
    <text evidence="11">The sequence shown here is derived from an EMBL/GenBank/DDBJ whole genome shotgun (WGS) entry which is preliminary data.</text>
</comment>
<evidence type="ECO:0000256" key="1">
    <source>
        <dbReference type="ARBA" id="ARBA00004651"/>
    </source>
</evidence>
<keyword evidence="5 8" id="KW-0653">Protein transport</keyword>
<evidence type="ECO:0000256" key="9">
    <source>
        <dbReference type="SAM" id="Phobius"/>
    </source>
</evidence>
<dbReference type="Pfam" id="PF01618">
    <property type="entry name" value="MotA_ExbB"/>
    <property type="match status" value="1"/>
</dbReference>
<dbReference type="AlphaFoldDB" id="A0A2G6JPB0"/>
<dbReference type="InterPro" id="IPR002898">
    <property type="entry name" value="MotA_ExbB_proton_chnl"/>
</dbReference>
<feature type="transmembrane region" description="Helical" evidence="9">
    <location>
        <begin position="16"/>
        <end position="41"/>
    </location>
</feature>
<accession>A0A2G6JPB0</accession>
<protein>
    <submittedName>
        <fullName evidence="11">Biopolymer transporter ExbB</fullName>
    </submittedName>
</protein>
<dbReference type="GO" id="GO:0017038">
    <property type="term" value="P:protein import"/>
    <property type="evidence" value="ECO:0007669"/>
    <property type="project" value="TreeGrafter"/>
</dbReference>
<keyword evidence="3" id="KW-1003">Cell membrane</keyword>
<proteinExistence type="inferred from homology"/>
<reference evidence="11 12" key="1">
    <citation type="submission" date="2017-10" db="EMBL/GenBank/DDBJ databases">
        <title>Novel microbial diversity and functional potential in the marine mammal oral microbiome.</title>
        <authorList>
            <person name="Dudek N.K."/>
            <person name="Sun C.L."/>
            <person name="Burstein D."/>
            <person name="Kantor R.S."/>
            <person name="Aliaga Goltsman D.S."/>
            <person name="Bik E.M."/>
            <person name="Thomas B.C."/>
            <person name="Banfield J.F."/>
            <person name="Relman D.A."/>
        </authorList>
    </citation>
    <scope>NUCLEOTIDE SEQUENCE [LARGE SCALE GENOMIC DNA]</scope>
    <source>
        <strain evidence="11">DOLJORAL78_47_21</strain>
    </source>
</reference>
<dbReference type="GO" id="GO:0005886">
    <property type="term" value="C:plasma membrane"/>
    <property type="evidence" value="ECO:0007669"/>
    <property type="project" value="UniProtKB-SubCell"/>
</dbReference>
<feature type="domain" description="MotA/TolQ/ExbB proton channel" evidence="10">
    <location>
        <begin position="65"/>
        <end position="164"/>
    </location>
</feature>
<comment type="similarity">
    <text evidence="8">Belongs to the exbB/tolQ family.</text>
</comment>
<evidence type="ECO:0000256" key="4">
    <source>
        <dbReference type="ARBA" id="ARBA00022692"/>
    </source>
</evidence>
<dbReference type="PANTHER" id="PTHR30625:SF15">
    <property type="entry name" value="BIOPOLYMER TRANSPORT PROTEIN EXBB"/>
    <property type="match status" value="1"/>
</dbReference>
<evidence type="ECO:0000313" key="11">
    <source>
        <dbReference type="EMBL" id="PIE25265.1"/>
    </source>
</evidence>
<evidence type="ECO:0000256" key="2">
    <source>
        <dbReference type="ARBA" id="ARBA00022448"/>
    </source>
</evidence>
<keyword evidence="4 9" id="KW-0812">Transmembrane</keyword>